<protein>
    <recommendedName>
        <fullName evidence="2">Dynamin N-terminal domain-containing protein</fullName>
    </recommendedName>
</protein>
<sequence>MTLSHHVETTKKQVNELDQAINTLFDQQVKNVQEIVSLKQTLEDVNQKTCHVNVLQAVASMQDLISKEQLKPRPTIVTFVGNAGMGKSTFINRLVGLDILPSASGLEHVTTVLFQLRHGDSFSMETVLCNDDEFEQRCRVMHVDPVVGLSCAGVVVAETKTFPSLDKLVKEMSNKLKAMTDNDMYRVKMIKVTAPIPIMKDWNFELIDAPGLNSGAHSKLFERLAIEAGTLADRILIFPNGLRAELPTDYFELMGKIFSDPDIQRNPKTFCYCYGGRSISEKNATNEFLECLSAKTKEPINRTFKNYLSDFFDYKFDDLPRGTHEKPVNGQIHFVESKKNVLEFLVEQFMTFPIPNMNSKNVKQEFEYTKQCFKLMLKKDRLIYMNRLTQNIRELALICIPRIMAKTKYQTTMNKKDEVDEIMNECHQVVNNIVKGFKQKAKKNQSPKRAIGKLLKDEFLVSKVDIDGNEKRTKLIITHLRLLEEYIKAIARKYLNVESTGNQTTDVNRFSDAVLPLFDLNHPDHIVLASEIKEELKDLFFSFINTRHTHYEEKFNNNFCAVKRDLISSNVLKLPKVNNYVNVNAMVSDRIVTYSDSVVKNRYQYRRDKSAVTIRNVTNGLPVVSSVIQISLKKNLQVDISNVQQDEFETFKNLKPSKVLLDHNQKTRVAPVFFISLDGIVSHFALSNIWEQYSSESLVIIVAPVQLECMIIDSVKNYDKPHHQVRILRVHVENGLYSEGSLMNAMFHLANYMKFPMIHVVRQQLKRVYEYVSYPLKEYVSNEWTLIRYLRSAESIIYNEINALDEEQMTQVIKKFIQERRKAIYKHDISELEHIQDILDHESVDVCVEDVERFIESLRTIDHEINKKNPSANSNFESQFKVEFFSKNKGRVGCWDGKTSVIDKNKIYSRDGYNYIVSNYATAIETYFMQAVDKILPVADDKFTSDLPQHYETIEYGFNDPKLVNFRTNLLANGVGGFLHFGFKYEIERAPSSQKRKTSPASSSSSSSRKKRK</sequence>
<dbReference type="Gene3D" id="3.40.50.300">
    <property type="entry name" value="P-loop containing nucleotide triphosphate hydrolases"/>
    <property type="match status" value="1"/>
</dbReference>
<accession>A0AA88H3E4</accession>
<dbReference type="InterPro" id="IPR027417">
    <property type="entry name" value="P-loop_NTPase"/>
</dbReference>
<organism evidence="3 4">
    <name type="scientific">Naegleria lovaniensis</name>
    <name type="common">Amoeba</name>
    <dbReference type="NCBI Taxonomy" id="51637"/>
    <lineage>
        <taxon>Eukaryota</taxon>
        <taxon>Discoba</taxon>
        <taxon>Heterolobosea</taxon>
        <taxon>Tetramitia</taxon>
        <taxon>Eutetramitia</taxon>
        <taxon>Vahlkampfiidae</taxon>
        <taxon>Naegleria</taxon>
    </lineage>
</organism>
<comment type="caution">
    <text evidence="3">The sequence shown here is derived from an EMBL/GenBank/DDBJ whole genome shotgun (WGS) entry which is preliminary data.</text>
</comment>
<feature type="region of interest" description="Disordered" evidence="1">
    <location>
        <begin position="989"/>
        <end position="1013"/>
    </location>
</feature>
<evidence type="ECO:0000313" key="3">
    <source>
        <dbReference type="EMBL" id="KAG2393900.1"/>
    </source>
</evidence>
<feature type="domain" description="Dynamin N-terminal" evidence="2">
    <location>
        <begin position="77"/>
        <end position="218"/>
    </location>
</feature>
<name>A0AA88H3E4_NAELO</name>
<proteinExistence type="predicted"/>
<reference evidence="3 4" key="1">
    <citation type="journal article" date="2018" name="BMC Genomics">
        <title>The genome of Naegleria lovaniensis, the basis for a comparative approach to unravel pathogenicity factors of the human pathogenic amoeba N. fowleri.</title>
        <authorList>
            <person name="Liechti N."/>
            <person name="Schurch N."/>
            <person name="Bruggmann R."/>
            <person name="Wittwer M."/>
        </authorList>
    </citation>
    <scope>NUCLEOTIDE SEQUENCE [LARGE SCALE GENOMIC DNA]</scope>
    <source>
        <strain evidence="3 4">ATCC 30569</strain>
    </source>
</reference>
<dbReference type="GeneID" id="68096119"/>
<dbReference type="Pfam" id="PF00350">
    <property type="entry name" value="Dynamin_N"/>
    <property type="match status" value="1"/>
</dbReference>
<dbReference type="SUPFAM" id="SSF52540">
    <property type="entry name" value="P-loop containing nucleoside triphosphate hydrolases"/>
    <property type="match status" value="1"/>
</dbReference>
<dbReference type="InterPro" id="IPR045063">
    <property type="entry name" value="Dynamin_N"/>
</dbReference>
<dbReference type="AlphaFoldDB" id="A0AA88H3E4"/>
<dbReference type="Proteomes" id="UP000816034">
    <property type="component" value="Unassembled WGS sequence"/>
</dbReference>
<dbReference type="RefSeq" id="XP_044555794.1">
    <property type="nucleotide sequence ID" value="XM_044693217.1"/>
</dbReference>
<gene>
    <name evidence="3" type="ORF">C9374_003664</name>
</gene>
<keyword evidence="4" id="KW-1185">Reference proteome</keyword>
<evidence type="ECO:0000256" key="1">
    <source>
        <dbReference type="SAM" id="MobiDB-lite"/>
    </source>
</evidence>
<evidence type="ECO:0000259" key="2">
    <source>
        <dbReference type="Pfam" id="PF00350"/>
    </source>
</evidence>
<evidence type="ECO:0000313" key="4">
    <source>
        <dbReference type="Proteomes" id="UP000816034"/>
    </source>
</evidence>
<dbReference type="EMBL" id="PYSW02000001">
    <property type="protein sequence ID" value="KAG2393900.1"/>
    <property type="molecule type" value="Genomic_DNA"/>
</dbReference>